<dbReference type="GO" id="GO:0016740">
    <property type="term" value="F:transferase activity"/>
    <property type="evidence" value="ECO:0007669"/>
    <property type="project" value="UniProtKB-KW"/>
</dbReference>
<keyword evidence="3" id="KW-1185">Reference proteome</keyword>
<gene>
    <name evidence="2" type="ORF">CTI12_AA089880</name>
</gene>
<dbReference type="Proteomes" id="UP000245207">
    <property type="component" value="Unassembled WGS sequence"/>
</dbReference>
<dbReference type="EMBL" id="PKPP01000563">
    <property type="protein sequence ID" value="PWA91212.1"/>
    <property type="molecule type" value="Genomic_DNA"/>
</dbReference>
<comment type="caution">
    <text evidence="2">The sequence shown here is derived from an EMBL/GenBank/DDBJ whole genome shotgun (WGS) entry which is preliminary data.</text>
</comment>
<dbReference type="Gene3D" id="1.10.8.480">
    <property type="match status" value="1"/>
</dbReference>
<feature type="transmembrane region" description="Helical" evidence="1">
    <location>
        <begin position="93"/>
        <end position="112"/>
    </location>
</feature>
<dbReference type="AlphaFoldDB" id="A0A2U1PZT7"/>
<protein>
    <submittedName>
        <fullName evidence="2">Dimethyladenosine transferase</fullName>
    </submittedName>
</protein>
<evidence type="ECO:0000313" key="2">
    <source>
        <dbReference type="EMBL" id="PWA91212.1"/>
    </source>
</evidence>
<reference evidence="2 3" key="1">
    <citation type="journal article" date="2018" name="Mol. Plant">
        <title>The genome of Artemisia annua provides insight into the evolution of Asteraceae family and artemisinin biosynthesis.</title>
        <authorList>
            <person name="Shen Q."/>
            <person name="Zhang L."/>
            <person name="Liao Z."/>
            <person name="Wang S."/>
            <person name="Yan T."/>
            <person name="Shi P."/>
            <person name="Liu M."/>
            <person name="Fu X."/>
            <person name="Pan Q."/>
            <person name="Wang Y."/>
            <person name="Lv Z."/>
            <person name="Lu X."/>
            <person name="Zhang F."/>
            <person name="Jiang W."/>
            <person name="Ma Y."/>
            <person name="Chen M."/>
            <person name="Hao X."/>
            <person name="Li L."/>
            <person name="Tang Y."/>
            <person name="Lv G."/>
            <person name="Zhou Y."/>
            <person name="Sun X."/>
            <person name="Brodelius P.E."/>
            <person name="Rose J.K.C."/>
            <person name="Tang K."/>
        </authorList>
    </citation>
    <scope>NUCLEOTIDE SEQUENCE [LARGE SCALE GENOMIC DNA]</scope>
    <source>
        <strain evidence="3">cv. Huhao1</strain>
        <tissue evidence="2">Leaf</tissue>
    </source>
</reference>
<keyword evidence="2" id="KW-0808">Transferase</keyword>
<accession>A0A2U1PZT7</accession>
<feature type="transmembrane region" description="Helical" evidence="1">
    <location>
        <begin position="64"/>
        <end position="87"/>
    </location>
</feature>
<organism evidence="2 3">
    <name type="scientific">Artemisia annua</name>
    <name type="common">Sweet wormwood</name>
    <dbReference type="NCBI Taxonomy" id="35608"/>
    <lineage>
        <taxon>Eukaryota</taxon>
        <taxon>Viridiplantae</taxon>
        <taxon>Streptophyta</taxon>
        <taxon>Embryophyta</taxon>
        <taxon>Tracheophyta</taxon>
        <taxon>Spermatophyta</taxon>
        <taxon>Magnoliopsida</taxon>
        <taxon>eudicotyledons</taxon>
        <taxon>Gunneridae</taxon>
        <taxon>Pentapetalae</taxon>
        <taxon>asterids</taxon>
        <taxon>campanulids</taxon>
        <taxon>Asterales</taxon>
        <taxon>Asteraceae</taxon>
        <taxon>Asteroideae</taxon>
        <taxon>Anthemideae</taxon>
        <taxon>Artemisiinae</taxon>
        <taxon>Artemisia</taxon>
    </lineage>
</organism>
<evidence type="ECO:0000256" key="1">
    <source>
        <dbReference type="SAM" id="Phobius"/>
    </source>
</evidence>
<keyword evidence="1" id="KW-1133">Transmembrane helix</keyword>
<keyword evidence="1" id="KW-0812">Transmembrane</keyword>
<dbReference type="OrthoDB" id="74991at2759"/>
<proteinExistence type="predicted"/>
<evidence type="ECO:0000313" key="3">
    <source>
        <dbReference type="Proteomes" id="UP000245207"/>
    </source>
</evidence>
<keyword evidence="1" id="KW-0472">Membrane</keyword>
<sequence>MAVLKQGEYEDKRSSKLAQADFMHLLSLFNQAGEQSSTPVLPPGSQCAVPTGVILLGLDRTPGLFLYCFNSLGVLEFGVYLGFGALFMKPVSWLGNLILGGGTAMAVFEFWFQICKPELMVAAKCGVLFPCCVSGP</sequence>
<name>A0A2U1PZT7_ARTAN</name>